<proteinExistence type="predicted"/>
<dbReference type="AlphaFoldDB" id="A0A3B0UAA7"/>
<evidence type="ECO:0000256" key="4">
    <source>
        <dbReference type="SAM" id="Phobius"/>
    </source>
</evidence>
<evidence type="ECO:0000256" key="1">
    <source>
        <dbReference type="ARBA" id="ARBA00004196"/>
    </source>
</evidence>
<dbReference type="PANTHER" id="PTHR47870:SF1">
    <property type="entry name" value="CYTOCHROME C-TYPE BIOGENESIS PROTEIN CCMH"/>
    <property type="match status" value="1"/>
</dbReference>
<comment type="subcellular location">
    <subcellularLocation>
        <location evidence="1">Cell envelope</location>
    </subcellularLocation>
</comment>
<evidence type="ECO:0000313" key="6">
    <source>
        <dbReference type="EMBL" id="VAW22287.1"/>
    </source>
</evidence>
<dbReference type="EMBL" id="UOEQ01000408">
    <property type="protein sequence ID" value="VAW22287.1"/>
    <property type="molecule type" value="Genomic_DNA"/>
</dbReference>
<keyword evidence="4" id="KW-1133">Transmembrane helix</keyword>
<dbReference type="Gene3D" id="1.25.40.10">
    <property type="entry name" value="Tetratricopeptide repeat domain"/>
    <property type="match status" value="1"/>
</dbReference>
<dbReference type="GO" id="GO:0005886">
    <property type="term" value="C:plasma membrane"/>
    <property type="evidence" value="ECO:0007669"/>
    <property type="project" value="TreeGrafter"/>
</dbReference>
<keyword evidence="4" id="KW-0812">Transmembrane</keyword>
<reference evidence="6" key="1">
    <citation type="submission" date="2018-06" db="EMBL/GenBank/DDBJ databases">
        <authorList>
            <person name="Zhirakovskaya E."/>
        </authorList>
    </citation>
    <scope>NUCLEOTIDE SEQUENCE</scope>
</reference>
<sequence>MTFWIFTFVLSLIVFVALIYSGRPSHPDAGQDNILSKTEDHFKVRLQKIDDDLESKKLSVADADDARAELARELMRHRAVMSDSSHSPTKNRAGTVISVASFAVIALAFVAYLGLGTPISPITELDTEQLLAQSAAEIEFQEAMTRVEEQTRIDPDDIRAWQVLSSAYVNSARYSEAANAFRHVLRLEPPTADRLTDLAQALLMISPAEVDPEAIELLKKAVELDPTHPRSRFFLAVDATRLGEWDSAVEQWNSLLDIATDDEPWIAAARESLEVALARGETDAPANAIQPNIDENIIIDEAQAAQIRSMVTALDDRLASEGGTIEEWTQLVRSYLVLNEREMALQTFEKAIVAYPDATEQAPLRQLAEQENLL</sequence>
<name>A0A3B0UAA7_9ZZZZ</name>
<organism evidence="6">
    <name type="scientific">hydrothermal vent metagenome</name>
    <dbReference type="NCBI Taxonomy" id="652676"/>
    <lineage>
        <taxon>unclassified sequences</taxon>
        <taxon>metagenomes</taxon>
        <taxon>ecological metagenomes</taxon>
    </lineage>
</organism>
<dbReference type="GO" id="GO:0030313">
    <property type="term" value="C:cell envelope"/>
    <property type="evidence" value="ECO:0007669"/>
    <property type="project" value="UniProtKB-SubCell"/>
</dbReference>
<dbReference type="Pfam" id="PF23914">
    <property type="entry name" value="TPR_CcmH_CycH"/>
    <property type="match status" value="1"/>
</dbReference>
<dbReference type="GO" id="GO:0017004">
    <property type="term" value="P:cytochrome complex assembly"/>
    <property type="evidence" value="ECO:0007669"/>
    <property type="project" value="UniProtKB-KW"/>
</dbReference>
<feature type="domain" description="Cytochrome c-type biogenesis protein H TPR" evidence="5">
    <location>
        <begin position="150"/>
        <end position="263"/>
    </location>
</feature>
<dbReference type="InterPro" id="IPR011990">
    <property type="entry name" value="TPR-like_helical_dom_sf"/>
</dbReference>
<dbReference type="InterPro" id="IPR019734">
    <property type="entry name" value="TPR_rpt"/>
</dbReference>
<evidence type="ECO:0000256" key="2">
    <source>
        <dbReference type="ARBA" id="ARBA00022737"/>
    </source>
</evidence>
<feature type="transmembrane region" description="Helical" evidence="4">
    <location>
        <begin position="93"/>
        <end position="115"/>
    </location>
</feature>
<keyword evidence="2" id="KW-0677">Repeat</keyword>
<dbReference type="SMART" id="SM00028">
    <property type="entry name" value="TPR"/>
    <property type="match status" value="4"/>
</dbReference>
<dbReference type="PROSITE" id="PS50005">
    <property type="entry name" value="TPR"/>
    <property type="match status" value="2"/>
</dbReference>
<protein>
    <recommendedName>
        <fullName evidence="5">Cytochrome c-type biogenesis protein H TPR domain-containing protein</fullName>
    </recommendedName>
</protein>
<dbReference type="SUPFAM" id="SSF48452">
    <property type="entry name" value="TPR-like"/>
    <property type="match status" value="1"/>
</dbReference>
<dbReference type="InterPro" id="IPR056413">
    <property type="entry name" value="TPR_CcmH_CycH"/>
</dbReference>
<gene>
    <name evidence="6" type="ORF">MNBD_ALPHA11-2035</name>
</gene>
<keyword evidence="3" id="KW-0201">Cytochrome c-type biogenesis</keyword>
<dbReference type="NCBIfam" id="TIGR03142">
    <property type="entry name" value="cytochro_ccmI"/>
    <property type="match status" value="1"/>
</dbReference>
<evidence type="ECO:0000259" key="5">
    <source>
        <dbReference type="Pfam" id="PF23914"/>
    </source>
</evidence>
<accession>A0A3B0UAA7</accession>
<dbReference type="InterPro" id="IPR017560">
    <property type="entry name" value="Cyt_c_biogenesis_CcmI"/>
</dbReference>
<evidence type="ECO:0000256" key="3">
    <source>
        <dbReference type="ARBA" id="ARBA00022748"/>
    </source>
</evidence>
<dbReference type="PANTHER" id="PTHR47870">
    <property type="entry name" value="CYTOCHROME C-TYPE BIOGENESIS PROTEIN CCMH"/>
    <property type="match status" value="1"/>
</dbReference>
<keyword evidence="4" id="KW-0472">Membrane</keyword>
<dbReference type="InterPro" id="IPR051263">
    <property type="entry name" value="C-type_cytochrome_biogenesis"/>
</dbReference>